<dbReference type="GO" id="GO:0030288">
    <property type="term" value="C:outer membrane-bounded periplasmic space"/>
    <property type="evidence" value="ECO:0007669"/>
    <property type="project" value="InterPro"/>
</dbReference>
<evidence type="ECO:0000256" key="3">
    <source>
        <dbReference type="ARBA" id="ARBA00023143"/>
    </source>
</evidence>
<dbReference type="EMBL" id="CP002696">
    <property type="protein sequence ID" value="AEE16380.1"/>
    <property type="molecule type" value="Genomic_DNA"/>
</dbReference>
<dbReference type="Proteomes" id="UP000006546">
    <property type="component" value="Chromosome"/>
</dbReference>
<evidence type="ECO:0000256" key="4">
    <source>
        <dbReference type="SAM" id="SignalP"/>
    </source>
</evidence>
<feature type="chain" id="PRO_5003310860" evidence="4">
    <location>
        <begin position="20"/>
        <end position="241"/>
    </location>
</feature>
<reference evidence="6" key="1">
    <citation type="submission" date="2011-04" db="EMBL/GenBank/DDBJ databases">
        <title>The complete genome of Treponema brennaborense DSM 12168.</title>
        <authorList>
            <person name="Lucas S."/>
            <person name="Han J."/>
            <person name="Lapidus A."/>
            <person name="Bruce D."/>
            <person name="Goodwin L."/>
            <person name="Pitluck S."/>
            <person name="Peters L."/>
            <person name="Kyrpides N."/>
            <person name="Mavromatis K."/>
            <person name="Ivanova N."/>
            <person name="Mikhailova N."/>
            <person name="Pagani I."/>
            <person name="Teshima H."/>
            <person name="Detter J.C."/>
            <person name="Tapia R."/>
            <person name="Han C."/>
            <person name="Land M."/>
            <person name="Hauser L."/>
            <person name="Markowitz V."/>
            <person name="Cheng J.-F."/>
            <person name="Hugenholtz P."/>
            <person name="Woyke T."/>
            <person name="Wu D."/>
            <person name="Gronow S."/>
            <person name="Wellnitz S."/>
            <person name="Brambilla E."/>
            <person name="Klenk H.-P."/>
            <person name="Eisen J.A."/>
        </authorList>
    </citation>
    <scope>NUCLEOTIDE SEQUENCE [LARGE SCALE GENOMIC DNA]</scope>
    <source>
        <strain evidence="6">DSM 12168 / CIP 105900 / DD5/3</strain>
    </source>
</reference>
<dbReference type="GO" id="GO:0055040">
    <property type="term" value="C:periplasmic flagellum"/>
    <property type="evidence" value="ECO:0007669"/>
    <property type="project" value="UniProtKB-SubCell"/>
</dbReference>
<dbReference type="KEGG" id="tbe:Trebr_0944"/>
<evidence type="ECO:0000256" key="2">
    <source>
        <dbReference type="ARBA" id="ARBA00022764"/>
    </source>
</evidence>
<protein>
    <submittedName>
        <fullName evidence="5">Flagellar filament outer layer protein FlaA</fullName>
    </submittedName>
</protein>
<gene>
    <name evidence="5" type="ordered locus">Trebr_0944</name>
</gene>
<dbReference type="RefSeq" id="WP_013758099.1">
    <property type="nucleotide sequence ID" value="NC_015500.1"/>
</dbReference>
<proteinExistence type="predicted"/>
<keyword evidence="2" id="KW-0574">Periplasm</keyword>
<dbReference type="OrthoDB" id="357930at2"/>
<dbReference type="STRING" id="906968.Trebr_0944"/>
<keyword evidence="6" id="KW-1185">Reference proteome</keyword>
<evidence type="ECO:0000313" key="6">
    <source>
        <dbReference type="Proteomes" id="UP000006546"/>
    </source>
</evidence>
<dbReference type="GO" id="GO:0071973">
    <property type="term" value="P:bacterial-type flagellum-dependent cell motility"/>
    <property type="evidence" value="ECO:0007669"/>
    <property type="project" value="InterPro"/>
</dbReference>
<dbReference type="Pfam" id="PF04620">
    <property type="entry name" value="FlaA"/>
    <property type="match status" value="1"/>
</dbReference>
<dbReference type="AlphaFoldDB" id="F4LJI5"/>
<feature type="signal peptide" evidence="4">
    <location>
        <begin position="1"/>
        <end position="19"/>
    </location>
</feature>
<dbReference type="InterPro" id="IPR006714">
    <property type="entry name" value="FlaA"/>
</dbReference>
<evidence type="ECO:0000256" key="1">
    <source>
        <dbReference type="ARBA" id="ARBA00004631"/>
    </source>
</evidence>
<organism evidence="5 6">
    <name type="scientific">Treponema brennaborense (strain DSM 12168 / CIP 105900 / DD5/3)</name>
    <dbReference type="NCBI Taxonomy" id="906968"/>
    <lineage>
        <taxon>Bacteria</taxon>
        <taxon>Pseudomonadati</taxon>
        <taxon>Spirochaetota</taxon>
        <taxon>Spirochaetia</taxon>
        <taxon>Spirochaetales</taxon>
        <taxon>Treponemataceae</taxon>
        <taxon>Treponema</taxon>
    </lineage>
</organism>
<evidence type="ECO:0000313" key="5">
    <source>
        <dbReference type="EMBL" id="AEE16380.1"/>
    </source>
</evidence>
<accession>F4LJI5</accession>
<keyword evidence="3" id="KW-0975">Bacterial flagellum</keyword>
<keyword evidence="4" id="KW-0732">Signal</keyword>
<keyword evidence="5" id="KW-0282">Flagellum</keyword>
<dbReference type="HOGENOM" id="CLU_097187_0_0_12"/>
<dbReference type="eggNOG" id="ENOG5033RD4">
    <property type="taxonomic scope" value="Bacteria"/>
</dbReference>
<sequence>MKKIIALMMCVCAAGLAVAQQGTSSLTDPDASVIGADSAKQALREVSVDLFEREGSWNARISSDNGVISGRLFEGSPAAKEPLAGSENENITDEKVLGVKVEFFRRGINSFYITAARPVPIEGVTKTVSVWVAGRNQGHSLYLLVQDYFGNNFELYMGSLAFSGWKKMTVAVPPSPDGEHGIVQQSAYYGDRPGLRIVGFRIDCDPMLARGAYYMYFDDLRAVTDLYDMENRDEDDMVDNW</sequence>
<comment type="subcellular location">
    <subcellularLocation>
        <location evidence="1">Periplasmic flagellum</location>
    </subcellularLocation>
</comment>
<keyword evidence="5" id="KW-0969">Cilium</keyword>
<keyword evidence="5" id="KW-0966">Cell projection</keyword>
<name>F4LJI5_TREBD</name>